<dbReference type="Proteomes" id="UP001163203">
    <property type="component" value="Chromosome"/>
</dbReference>
<evidence type="ECO:0000313" key="3">
    <source>
        <dbReference type="Proteomes" id="UP001163203"/>
    </source>
</evidence>
<keyword evidence="3" id="KW-1185">Reference proteome</keyword>
<dbReference type="RefSeq" id="WP_268755717.1">
    <property type="nucleotide sequence ID" value="NZ_CP113836.1"/>
</dbReference>
<name>A0ABY7B0R9_9PSEU</name>
<keyword evidence="1" id="KW-0812">Transmembrane</keyword>
<proteinExistence type="predicted"/>
<feature type="transmembrane region" description="Helical" evidence="1">
    <location>
        <begin position="144"/>
        <end position="164"/>
    </location>
</feature>
<sequence>MIRYQLALLGHSQRYLPPVLAFLLVMGVLYTDRGAPQIPQYAVSCGALTVIACWLAIALVDTEDPVQRLITLTHAGPVRLVGGAAASVLICCGGLAAVSLVWSAIAFGGFAPAALGIGALAHLAAALTGITVGLSCSRLLVPRIGYTVLVALAALMAVFLLHWLPLINPMLRAMSNTMSPGGSLLGPVLTGLGCSLAALAIAVTAVAALLLRRRA</sequence>
<dbReference type="EMBL" id="CP113836">
    <property type="protein sequence ID" value="WAL65564.1"/>
    <property type="molecule type" value="Genomic_DNA"/>
</dbReference>
<organism evidence="2 3">
    <name type="scientific">Amycolatopsis cynarae</name>
    <dbReference type="NCBI Taxonomy" id="2995223"/>
    <lineage>
        <taxon>Bacteria</taxon>
        <taxon>Bacillati</taxon>
        <taxon>Actinomycetota</taxon>
        <taxon>Actinomycetes</taxon>
        <taxon>Pseudonocardiales</taxon>
        <taxon>Pseudonocardiaceae</taxon>
        <taxon>Amycolatopsis</taxon>
    </lineage>
</organism>
<reference evidence="2" key="1">
    <citation type="submission" date="2022-11" db="EMBL/GenBank/DDBJ databases">
        <authorList>
            <person name="Mo P."/>
        </authorList>
    </citation>
    <scope>NUCLEOTIDE SEQUENCE</scope>
    <source>
        <strain evidence="2">HUAS 11-8</strain>
    </source>
</reference>
<feature type="transmembrane region" description="Helical" evidence="1">
    <location>
        <begin position="80"/>
        <end position="105"/>
    </location>
</feature>
<gene>
    <name evidence="2" type="ORF">ORV05_32565</name>
</gene>
<feature type="transmembrane region" description="Helical" evidence="1">
    <location>
        <begin position="184"/>
        <end position="211"/>
    </location>
</feature>
<evidence type="ECO:0000313" key="2">
    <source>
        <dbReference type="EMBL" id="WAL65564.1"/>
    </source>
</evidence>
<evidence type="ECO:0008006" key="4">
    <source>
        <dbReference type="Google" id="ProtNLM"/>
    </source>
</evidence>
<keyword evidence="1" id="KW-1133">Transmembrane helix</keyword>
<feature type="transmembrane region" description="Helical" evidence="1">
    <location>
        <begin position="111"/>
        <end position="132"/>
    </location>
</feature>
<evidence type="ECO:0000256" key="1">
    <source>
        <dbReference type="SAM" id="Phobius"/>
    </source>
</evidence>
<accession>A0ABY7B0R9</accession>
<protein>
    <recommendedName>
        <fullName evidence="4">ABC transporter</fullName>
    </recommendedName>
</protein>
<feature type="transmembrane region" description="Helical" evidence="1">
    <location>
        <begin position="41"/>
        <end position="60"/>
    </location>
</feature>
<keyword evidence="1" id="KW-0472">Membrane</keyword>